<dbReference type="InterPro" id="IPR014284">
    <property type="entry name" value="RNA_pol_sigma-70_dom"/>
</dbReference>
<keyword evidence="2" id="KW-0805">Transcription regulation</keyword>
<dbReference type="GO" id="GO:0016987">
    <property type="term" value="F:sigma factor activity"/>
    <property type="evidence" value="ECO:0007669"/>
    <property type="project" value="UniProtKB-KW"/>
</dbReference>
<organism evidence="9">
    <name type="scientific">Edaphobacter paludis</name>
    <dbReference type="NCBI Taxonomy" id="3035702"/>
    <lineage>
        <taxon>Bacteria</taxon>
        <taxon>Pseudomonadati</taxon>
        <taxon>Acidobacteriota</taxon>
        <taxon>Terriglobia</taxon>
        <taxon>Terriglobales</taxon>
        <taxon>Acidobacteriaceae</taxon>
        <taxon>Edaphobacter</taxon>
    </lineage>
</organism>
<evidence type="ECO:0000256" key="2">
    <source>
        <dbReference type="ARBA" id="ARBA00023015"/>
    </source>
</evidence>
<dbReference type="InterPro" id="IPR039425">
    <property type="entry name" value="RNA_pol_sigma-70-like"/>
</dbReference>
<proteinExistence type="inferred from homology"/>
<dbReference type="InterPro" id="IPR007627">
    <property type="entry name" value="RNA_pol_sigma70_r2"/>
</dbReference>
<evidence type="ECO:0000256" key="1">
    <source>
        <dbReference type="ARBA" id="ARBA00010641"/>
    </source>
</evidence>
<evidence type="ECO:0000259" key="7">
    <source>
        <dbReference type="Pfam" id="PF04542"/>
    </source>
</evidence>
<evidence type="ECO:0000256" key="3">
    <source>
        <dbReference type="ARBA" id="ARBA00023082"/>
    </source>
</evidence>
<reference evidence="9" key="1">
    <citation type="submission" date="2023-03" db="EMBL/GenBank/DDBJ databases">
        <title>Edaphobacter sp.</title>
        <authorList>
            <person name="Huber K.J."/>
            <person name="Papendorf J."/>
            <person name="Pilke C."/>
            <person name="Bunk B."/>
            <person name="Sproeer C."/>
            <person name="Pester M."/>
        </authorList>
    </citation>
    <scope>NUCLEOTIDE SEQUENCE</scope>
    <source>
        <strain evidence="9">DSM 109919</strain>
    </source>
</reference>
<feature type="region of interest" description="Disordered" evidence="6">
    <location>
        <begin position="99"/>
        <end position="119"/>
    </location>
</feature>
<dbReference type="InterPro" id="IPR036388">
    <property type="entry name" value="WH-like_DNA-bd_sf"/>
</dbReference>
<dbReference type="SUPFAM" id="SSF88659">
    <property type="entry name" value="Sigma3 and sigma4 domains of RNA polymerase sigma factors"/>
    <property type="match status" value="1"/>
</dbReference>
<accession>A0AAU7CX59</accession>
<gene>
    <name evidence="9" type="ORF">P4G45_16625</name>
</gene>
<dbReference type="InterPro" id="IPR013324">
    <property type="entry name" value="RNA_pol_sigma_r3/r4-like"/>
</dbReference>
<dbReference type="Pfam" id="PF04542">
    <property type="entry name" value="Sigma70_r2"/>
    <property type="match status" value="1"/>
</dbReference>
<evidence type="ECO:0000256" key="6">
    <source>
        <dbReference type="SAM" id="MobiDB-lite"/>
    </source>
</evidence>
<dbReference type="AlphaFoldDB" id="A0AAU7CX59"/>
<dbReference type="CDD" id="cd06171">
    <property type="entry name" value="Sigma70_r4"/>
    <property type="match status" value="1"/>
</dbReference>
<evidence type="ECO:0000259" key="8">
    <source>
        <dbReference type="Pfam" id="PF08281"/>
    </source>
</evidence>
<dbReference type="GO" id="GO:0006352">
    <property type="term" value="P:DNA-templated transcription initiation"/>
    <property type="evidence" value="ECO:0007669"/>
    <property type="project" value="InterPro"/>
</dbReference>
<comment type="similarity">
    <text evidence="1">Belongs to the sigma-70 factor family. ECF subfamily.</text>
</comment>
<feature type="domain" description="RNA polymerase sigma-70 region 2" evidence="7">
    <location>
        <begin position="35"/>
        <end position="100"/>
    </location>
</feature>
<feature type="domain" description="RNA polymerase sigma factor 70 region 4 type 2" evidence="8">
    <location>
        <begin position="126"/>
        <end position="177"/>
    </location>
</feature>
<protein>
    <submittedName>
        <fullName evidence="9">RNA polymerase sigma factor</fullName>
    </submittedName>
</protein>
<dbReference type="NCBIfam" id="TIGR02937">
    <property type="entry name" value="sigma70-ECF"/>
    <property type="match status" value="1"/>
</dbReference>
<dbReference type="KEGG" id="epl:P4G45_16625"/>
<dbReference type="PANTHER" id="PTHR43133">
    <property type="entry name" value="RNA POLYMERASE ECF-TYPE SIGMA FACTO"/>
    <property type="match status" value="1"/>
</dbReference>
<dbReference type="SUPFAM" id="SSF88946">
    <property type="entry name" value="Sigma2 domain of RNA polymerase sigma factors"/>
    <property type="match status" value="1"/>
</dbReference>
<dbReference type="Pfam" id="PF08281">
    <property type="entry name" value="Sigma70_r4_2"/>
    <property type="match status" value="1"/>
</dbReference>
<dbReference type="Gene3D" id="1.10.1740.10">
    <property type="match status" value="1"/>
</dbReference>
<dbReference type="RefSeq" id="WP_348267590.1">
    <property type="nucleotide sequence ID" value="NZ_CP121194.1"/>
</dbReference>
<dbReference type="Gene3D" id="1.10.10.10">
    <property type="entry name" value="Winged helix-like DNA-binding domain superfamily/Winged helix DNA-binding domain"/>
    <property type="match status" value="1"/>
</dbReference>
<evidence type="ECO:0000313" key="9">
    <source>
        <dbReference type="EMBL" id="XBH10084.1"/>
    </source>
</evidence>
<keyword evidence="3" id="KW-0731">Sigma factor</keyword>
<dbReference type="GO" id="GO:0003677">
    <property type="term" value="F:DNA binding"/>
    <property type="evidence" value="ECO:0007669"/>
    <property type="project" value="UniProtKB-KW"/>
</dbReference>
<name>A0AAU7CX59_9BACT</name>
<dbReference type="EMBL" id="CP121194">
    <property type="protein sequence ID" value="XBH10084.1"/>
    <property type="molecule type" value="Genomic_DNA"/>
</dbReference>
<evidence type="ECO:0000256" key="4">
    <source>
        <dbReference type="ARBA" id="ARBA00023125"/>
    </source>
</evidence>
<evidence type="ECO:0000256" key="5">
    <source>
        <dbReference type="ARBA" id="ARBA00023163"/>
    </source>
</evidence>
<dbReference type="InterPro" id="IPR013249">
    <property type="entry name" value="RNA_pol_sigma70_r4_t2"/>
</dbReference>
<keyword evidence="5" id="KW-0804">Transcription</keyword>
<dbReference type="InterPro" id="IPR013325">
    <property type="entry name" value="RNA_pol_sigma_r2"/>
</dbReference>
<sequence length="198" mass="22591">MHKTDALAARLSWTGEEDAAMDSTASMDEQAFRSLYDATSRPILAYLTGVTGRRDVAEDVLQETYCRFLVRQPGAMEATEARRYLFRIATNLLRDRWRKGEDRPAPEMADEGSSPDANMADVNTQMDVRRAMQMMKPRERELLWLAYVEGMSHAEIAKATGLGTMSVRLLLFRARQKAAVLLRPLKEQERKSDESKRM</sequence>
<keyword evidence="4" id="KW-0238">DNA-binding</keyword>
<dbReference type="PANTHER" id="PTHR43133:SF8">
    <property type="entry name" value="RNA POLYMERASE SIGMA FACTOR HI_1459-RELATED"/>
    <property type="match status" value="1"/>
</dbReference>